<dbReference type="AlphaFoldDB" id="A0A0B7J3K6"/>
<evidence type="ECO:0008006" key="3">
    <source>
        <dbReference type="Google" id="ProtNLM"/>
    </source>
</evidence>
<accession>A0A0B7J3K6</accession>
<dbReference type="HOGENOM" id="CLU_2755290_0_0_5"/>
<gene>
    <name evidence="1" type="ORF">RMONA_02310</name>
</gene>
<evidence type="ECO:0000313" key="1">
    <source>
        <dbReference type="EMBL" id="CEO16869.1"/>
    </source>
</evidence>
<dbReference type="KEGG" id="rmc:RMONA_02310"/>
<dbReference type="Proteomes" id="UP000018149">
    <property type="component" value="Chromosome I"/>
</dbReference>
<organism evidence="1 2">
    <name type="scientific">Rickettsia monacensis</name>
    <dbReference type="NCBI Taxonomy" id="109232"/>
    <lineage>
        <taxon>Bacteria</taxon>
        <taxon>Pseudomonadati</taxon>
        <taxon>Pseudomonadota</taxon>
        <taxon>Alphaproteobacteria</taxon>
        <taxon>Rickettsiales</taxon>
        <taxon>Rickettsiaceae</taxon>
        <taxon>Rickettsieae</taxon>
        <taxon>Rickettsia</taxon>
        <taxon>spotted fever group</taxon>
    </lineage>
</organism>
<protein>
    <recommendedName>
        <fullName evidence="3">Transposase DDE domain-containing protein</fullName>
    </recommendedName>
</protein>
<dbReference type="EMBL" id="LN794217">
    <property type="protein sequence ID" value="CEO16869.1"/>
    <property type="molecule type" value="Genomic_DNA"/>
</dbReference>
<keyword evidence="2" id="KW-1185">Reference proteome</keyword>
<proteinExistence type="predicted"/>
<name>A0A0B7J3K6_9RICK</name>
<sequence length="70" mass="7949">MKILAGSSNKLLASRLAMKRFIIETIFGHIKENFNITPSRHRSPINFFTSLLSALIAYQLKPNKPCISYP</sequence>
<dbReference type="RefSeq" id="WP_023507410.1">
    <property type="nucleotide sequence ID" value="NZ_LN794217.1"/>
</dbReference>
<reference evidence="1 2" key="1">
    <citation type="submission" date="2015-01" db="EMBL/GenBank/DDBJ databases">
        <title>Draft genome sequence of Rickettsia monacensis strain IrR/Munich.</title>
        <authorList>
            <person name="Felsheim R.F."/>
            <person name="Johnson S.L."/>
            <person name="Kurtti T.J."/>
            <person name="Munderloh U.G."/>
        </authorList>
    </citation>
    <scope>NUCLEOTIDE SEQUENCE [LARGE SCALE GENOMIC DNA]</scope>
    <source>
        <strain evidence="1 2">IrR/Munich</strain>
    </source>
</reference>
<reference evidence="2" key="2">
    <citation type="submission" date="2015-01" db="EMBL/GenBank/DDBJ databases">
        <authorList>
            <person name="Felsheim R."/>
        </authorList>
    </citation>
    <scope>NUCLEOTIDE SEQUENCE [LARGE SCALE GENOMIC DNA]</scope>
    <source>
        <strain evidence="2">IrR/Munich</strain>
    </source>
</reference>
<evidence type="ECO:0000313" key="2">
    <source>
        <dbReference type="Proteomes" id="UP000018149"/>
    </source>
</evidence>